<keyword evidence="1" id="KW-1133">Transmembrane helix</keyword>
<name>A0A8H3MAF1_9GLOM</name>
<keyword evidence="1" id="KW-0812">Transmembrane</keyword>
<feature type="transmembrane region" description="Helical" evidence="1">
    <location>
        <begin position="174"/>
        <end position="198"/>
    </location>
</feature>
<dbReference type="EMBL" id="BLAL01000297">
    <property type="protein sequence ID" value="GET01021.1"/>
    <property type="molecule type" value="Genomic_DNA"/>
</dbReference>
<dbReference type="OrthoDB" id="2388995at2759"/>
<organism evidence="2 3">
    <name type="scientific">Rhizophagus clarus</name>
    <dbReference type="NCBI Taxonomy" id="94130"/>
    <lineage>
        <taxon>Eukaryota</taxon>
        <taxon>Fungi</taxon>
        <taxon>Fungi incertae sedis</taxon>
        <taxon>Mucoromycota</taxon>
        <taxon>Glomeromycotina</taxon>
        <taxon>Glomeromycetes</taxon>
        <taxon>Glomerales</taxon>
        <taxon>Glomeraceae</taxon>
        <taxon>Rhizophagus</taxon>
    </lineage>
</organism>
<accession>A0A8H3MAF1</accession>
<evidence type="ECO:0000313" key="2">
    <source>
        <dbReference type="EMBL" id="GET01021.1"/>
    </source>
</evidence>
<comment type="caution">
    <text evidence="2">The sequence shown here is derived from an EMBL/GenBank/DDBJ whole genome shotgun (WGS) entry which is preliminary data.</text>
</comment>
<gene>
    <name evidence="2" type="ORF">RCL2_002745500</name>
</gene>
<proteinExistence type="predicted"/>
<keyword evidence="1" id="KW-0472">Membrane</keyword>
<protein>
    <submittedName>
        <fullName evidence="2">Uncharacterized protein</fullName>
    </submittedName>
</protein>
<dbReference type="Proteomes" id="UP000615446">
    <property type="component" value="Unassembled WGS sequence"/>
</dbReference>
<feature type="transmembrane region" description="Helical" evidence="1">
    <location>
        <begin position="205"/>
        <end position="229"/>
    </location>
</feature>
<evidence type="ECO:0000256" key="1">
    <source>
        <dbReference type="SAM" id="Phobius"/>
    </source>
</evidence>
<reference evidence="2" key="1">
    <citation type="submission" date="2019-10" db="EMBL/GenBank/DDBJ databases">
        <title>Conservation and host-specific expression of non-tandemly repeated heterogenous ribosome RNA gene in arbuscular mycorrhizal fungi.</title>
        <authorList>
            <person name="Maeda T."/>
            <person name="Kobayashi Y."/>
            <person name="Nakagawa T."/>
            <person name="Ezawa T."/>
            <person name="Yamaguchi K."/>
            <person name="Bino T."/>
            <person name="Nishimoto Y."/>
            <person name="Shigenobu S."/>
            <person name="Kawaguchi M."/>
        </authorList>
    </citation>
    <scope>NUCLEOTIDE SEQUENCE</scope>
    <source>
        <strain evidence="2">HR1</strain>
    </source>
</reference>
<feature type="transmembrane region" description="Helical" evidence="1">
    <location>
        <begin position="61"/>
        <end position="84"/>
    </location>
</feature>
<dbReference type="AlphaFoldDB" id="A0A8H3MAF1"/>
<feature type="transmembrane region" description="Helical" evidence="1">
    <location>
        <begin position="90"/>
        <end position="113"/>
    </location>
</feature>
<sequence length="245" mass="28366">MLNKRALNYTLQEFINEARHEFYEYTKLNPILLITIGGILVFLIIFYFIARCKYPKGRNTVIFVIALMILDFCLDVAFVVNNVWDVPFLFLPSLLTILVPAGFNVFSAFVVMIQQTFSKNNGELFKKWLHRHTTMAGAFTILSMLHIEILKLLTSNLLHLDLFNAPFNNTARKLLFTVGLINVFIEDIPQFVILILYFKGVGINFTFIPLFTLFINFISLLSTAINRIYELISFPSDKSERQHHN</sequence>
<evidence type="ECO:0000313" key="3">
    <source>
        <dbReference type="Proteomes" id="UP000615446"/>
    </source>
</evidence>
<feature type="transmembrane region" description="Helical" evidence="1">
    <location>
        <begin position="134"/>
        <end position="154"/>
    </location>
</feature>
<feature type="transmembrane region" description="Helical" evidence="1">
    <location>
        <begin position="31"/>
        <end position="49"/>
    </location>
</feature>